<dbReference type="InterPro" id="IPR035437">
    <property type="entry name" value="SNase_OB-fold_sf"/>
</dbReference>
<evidence type="ECO:0000313" key="2">
    <source>
        <dbReference type="Proteomes" id="UP000695000"/>
    </source>
</evidence>
<dbReference type="CDD" id="cd20379">
    <property type="entry name" value="Tudor_dTUD-like"/>
    <property type="match status" value="1"/>
</dbReference>
<name>A0ABM1N762_NICVS</name>
<dbReference type="SMART" id="SM00333">
    <property type="entry name" value="TUDOR"/>
    <property type="match status" value="2"/>
</dbReference>
<proteinExistence type="predicted"/>
<dbReference type="Gene3D" id="2.40.50.90">
    <property type="match status" value="2"/>
</dbReference>
<dbReference type="Proteomes" id="UP000695000">
    <property type="component" value="Unplaced"/>
</dbReference>
<dbReference type="PANTHER" id="PTHR16442:SF1">
    <property type="entry name" value="RING FINGER PROTEIN 17"/>
    <property type="match status" value="1"/>
</dbReference>
<dbReference type="Gene3D" id="2.30.30.140">
    <property type="match status" value="2"/>
</dbReference>
<sequence length="676" mass="77885">MEKRKSQLVSNYNKLELECSTLIRLIHVLLQKNSDAVQEITCMGADELMKNKNCFLKVYQDVSNNIQKVLSMNVELELYFEDDDVPSDSTVLALDYKSAPVNTQDVSIKKKIDEAKFMKKTRVQQKKLTLIPDLMLKGVNSNSTSVDSDLMSNLHMNELKNVEQSCIREIKNATAPNCNDQCLLSIYSSPSHFYINLCNDETSIIDSLAMQLTELGNSNAKKFCSKHDARDKINKYCMAYCESWKSWYRAEVIDWLDMYKGDMVSIMLIDYGELKQIHCAYIQPLPLTFYKYPRLAVKCHFAYLYPPGSTPTNLLTKWPKKSFAVLEKASTNKMYLLTYVEKIGDSYGIDLIESENRSDDSLGQRMLNFKLAVEIIPPSKLVTNGVQSSFIRKQIEKAQSNDEINVEDFDSMEKAVTGYEATDEKRICRFTSNGRCFKVDCNLEHTEMRKDGITTDKRKVFTGEVESLQFPRVGETVDIKITYIVSLKTFYAHLRRQNDNADRLKHLIMDMNDPDRIKTYEKFDILPASGEIVLAKYWNNKWYRCFVKSVDSVTNTLQPQILVFFVDFGDVMEVALSSIRVMLEEFMYLPFQAVKCNLAYIKPLKTMPNEWCRRYMETNYLSKPLQAEVIYAGVDVLEVVLYESGSNIGNELVFNELAEIQEELLLPAEDQSIFLE</sequence>
<organism evidence="2 3">
    <name type="scientific">Nicrophorus vespilloides</name>
    <name type="common">Boreal carrion beetle</name>
    <dbReference type="NCBI Taxonomy" id="110193"/>
    <lineage>
        <taxon>Eukaryota</taxon>
        <taxon>Metazoa</taxon>
        <taxon>Ecdysozoa</taxon>
        <taxon>Arthropoda</taxon>
        <taxon>Hexapoda</taxon>
        <taxon>Insecta</taxon>
        <taxon>Pterygota</taxon>
        <taxon>Neoptera</taxon>
        <taxon>Endopterygota</taxon>
        <taxon>Coleoptera</taxon>
        <taxon>Polyphaga</taxon>
        <taxon>Staphyliniformia</taxon>
        <taxon>Silphidae</taxon>
        <taxon>Nicrophorinae</taxon>
        <taxon>Nicrophorus</taxon>
    </lineage>
</organism>
<evidence type="ECO:0000259" key="1">
    <source>
        <dbReference type="PROSITE" id="PS50304"/>
    </source>
</evidence>
<dbReference type="SUPFAM" id="SSF63748">
    <property type="entry name" value="Tudor/PWWP/MBT"/>
    <property type="match status" value="2"/>
</dbReference>
<reference evidence="3" key="1">
    <citation type="submission" date="2025-08" db="UniProtKB">
        <authorList>
            <consortium name="RefSeq"/>
        </authorList>
    </citation>
    <scope>IDENTIFICATION</scope>
    <source>
        <tissue evidence="3">Whole Larva</tissue>
    </source>
</reference>
<dbReference type="PROSITE" id="PS50304">
    <property type="entry name" value="TUDOR"/>
    <property type="match status" value="2"/>
</dbReference>
<dbReference type="RefSeq" id="XP_017782662.1">
    <property type="nucleotide sequence ID" value="XM_017927173.1"/>
</dbReference>
<gene>
    <name evidence="3" type="primary">LOC108567000</name>
</gene>
<feature type="domain" description="Tudor" evidence="1">
    <location>
        <begin position="230"/>
        <end position="292"/>
    </location>
</feature>
<dbReference type="InterPro" id="IPR002999">
    <property type="entry name" value="Tudor"/>
</dbReference>
<protein>
    <submittedName>
        <fullName evidence="3">Tudor domain-containing protein 6-like</fullName>
    </submittedName>
</protein>
<keyword evidence="2" id="KW-1185">Reference proteome</keyword>
<feature type="domain" description="Tudor" evidence="1">
    <location>
        <begin position="526"/>
        <end position="589"/>
    </location>
</feature>
<accession>A0ABM1N762</accession>
<dbReference type="GeneID" id="108567000"/>
<dbReference type="Pfam" id="PF00567">
    <property type="entry name" value="TUDOR"/>
    <property type="match status" value="2"/>
</dbReference>
<evidence type="ECO:0000313" key="3">
    <source>
        <dbReference type="RefSeq" id="XP_017782662.1"/>
    </source>
</evidence>
<dbReference type="PANTHER" id="PTHR16442">
    <property type="entry name" value="RING FINGER PROTEIN 17"/>
    <property type="match status" value="1"/>
</dbReference>